<dbReference type="AlphaFoldDB" id="A0A369B4G3"/>
<keyword evidence="2" id="KW-1185">Reference proteome</keyword>
<dbReference type="EMBL" id="QPJT01000011">
    <property type="protein sequence ID" value="RCX16363.1"/>
    <property type="molecule type" value="Genomic_DNA"/>
</dbReference>
<protein>
    <recommendedName>
        <fullName evidence="3">PH (Pleckstrin Homology) domain-containing protein</fullName>
    </recommendedName>
</protein>
<evidence type="ECO:0000313" key="1">
    <source>
        <dbReference type="EMBL" id="RCX16363.1"/>
    </source>
</evidence>
<reference evidence="1 2" key="1">
    <citation type="submission" date="2018-07" db="EMBL/GenBank/DDBJ databases">
        <title>Genomic Encyclopedia of Type Strains, Phase IV (KMG-IV): sequencing the most valuable type-strain genomes for metagenomic binning, comparative biology and taxonomic classification.</title>
        <authorList>
            <person name="Goeker M."/>
        </authorList>
    </citation>
    <scope>NUCLEOTIDE SEQUENCE [LARGE SCALE GENOMIC DNA]</scope>
    <source>
        <strain evidence="1 2">DSM 27016</strain>
    </source>
</reference>
<proteinExistence type="predicted"/>
<name>A0A369B4G3_9FIRM</name>
<accession>A0A369B4G3</accession>
<dbReference type="Proteomes" id="UP000253034">
    <property type="component" value="Unassembled WGS sequence"/>
</dbReference>
<evidence type="ECO:0008006" key="3">
    <source>
        <dbReference type="Google" id="ProtNLM"/>
    </source>
</evidence>
<comment type="caution">
    <text evidence="1">The sequence shown here is derived from an EMBL/GenBank/DDBJ whole genome shotgun (WGS) entry which is preliminary data.</text>
</comment>
<organism evidence="1 2">
    <name type="scientific">Anaerobacterium chartisolvens</name>
    <dbReference type="NCBI Taxonomy" id="1297424"/>
    <lineage>
        <taxon>Bacteria</taxon>
        <taxon>Bacillati</taxon>
        <taxon>Bacillota</taxon>
        <taxon>Clostridia</taxon>
        <taxon>Eubacteriales</taxon>
        <taxon>Oscillospiraceae</taxon>
        <taxon>Anaerobacterium</taxon>
    </lineage>
</organism>
<gene>
    <name evidence="1" type="ORF">DFR58_111108</name>
</gene>
<evidence type="ECO:0000313" key="2">
    <source>
        <dbReference type="Proteomes" id="UP000253034"/>
    </source>
</evidence>
<dbReference type="RefSeq" id="WP_114297917.1">
    <property type="nucleotide sequence ID" value="NZ_QPJT01000011.1"/>
</dbReference>
<sequence length="141" mass="15898">MRKEITDIIAAYKLITLGNKKAFEIAEKEIPPDEKIIYIGPSNMTVTLRNTDKPKMRSGVIAITNRNIYIIHKTLLESSVDIFSVAELELVSYKHNGLTGATFCLTLSSVFISFLASYKKEYIERLNKILCTLIPPKTVTD</sequence>